<comment type="similarity">
    <text evidence="2 9">Belongs to the ABC-2 integral membrane protein family.</text>
</comment>
<keyword evidence="4 9" id="KW-1003">Cell membrane</keyword>
<dbReference type="InterPro" id="IPR013525">
    <property type="entry name" value="ABC2_TM"/>
</dbReference>
<evidence type="ECO:0000256" key="6">
    <source>
        <dbReference type="ARBA" id="ARBA00022692"/>
    </source>
</evidence>
<evidence type="ECO:0000256" key="4">
    <source>
        <dbReference type="ARBA" id="ARBA00022475"/>
    </source>
</evidence>
<feature type="transmembrane region" description="Helical" evidence="9">
    <location>
        <begin position="254"/>
        <end position="273"/>
    </location>
</feature>
<comment type="subcellular location">
    <subcellularLocation>
        <location evidence="1">Cell inner membrane</location>
        <topology evidence="1">Multi-pass membrane protein</topology>
    </subcellularLocation>
    <subcellularLocation>
        <location evidence="9">Cell membrane</location>
        <topology evidence="9">Multi-pass membrane protein</topology>
    </subcellularLocation>
</comment>
<sequence length="282" mass="31941">MNSPKQALHLKPVTGRPRIPQYLRLLWSRRYFINAESKAKAFQSSKNMLLGHAWVLLSPLLDAAVFGLIFGLLLHTSRGIDNFLPYLFVGITFFGFTNRALNGGAGLIRANRNVIRAFAFPRAALVISQTLREFYDSIPIIAITLVVVVLFPQGTGTIYATWILFPIIYFLQILFGMGLTFLSAYLTSIIPDIKTVINYFTRFWFYTSGVFFSIDRFVEHPNVITMMKLNPAYNILEMTRNVLIYGVVPNPSSWFALLAAALISLSSGFLLFWSREVKYARG</sequence>
<keyword evidence="3 9" id="KW-0813">Transport</keyword>
<accession>A0A1Q5PQW4</accession>
<organism evidence="11 12">
    <name type="scientific">Boudabousia liubingyangii</name>
    <dbReference type="NCBI Taxonomy" id="1921764"/>
    <lineage>
        <taxon>Bacteria</taxon>
        <taxon>Bacillati</taxon>
        <taxon>Actinomycetota</taxon>
        <taxon>Actinomycetes</taxon>
        <taxon>Actinomycetales</taxon>
        <taxon>Actinomycetaceae</taxon>
        <taxon>Boudabousia</taxon>
    </lineage>
</organism>
<feature type="transmembrane region" description="Helical" evidence="9">
    <location>
        <begin position="83"/>
        <end position="101"/>
    </location>
</feature>
<evidence type="ECO:0000256" key="8">
    <source>
        <dbReference type="ARBA" id="ARBA00023136"/>
    </source>
</evidence>
<keyword evidence="12" id="KW-1185">Reference proteome</keyword>
<evidence type="ECO:0000256" key="9">
    <source>
        <dbReference type="RuleBase" id="RU361157"/>
    </source>
</evidence>
<dbReference type="AlphaFoldDB" id="A0A1Q5PQW4"/>
<evidence type="ECO:0000313" key="11">
    <source>
        <dbReference type="EMBL" id="OKL49862.1"/>
    </source>
</evidence>
<dbReference type="InterPro" id="IPR047817">
    <property type="entry name" value="ABC2_TM_bact-type"/>
</dbReference>
<evidence type="ECO:0000256" key="7">
    <source>
        <dbReference type="ARBA" id="ARBA00022989"/>
    </source>
</evidence>
<dbReference type="PANTHER" id="PTHR30413">
    <property type="entry name" value="INNER MEMBRANE TRANSPORT PERMEASE"/>
    <property type="match status" value="1"/>
</dbReference>
<comment type="caution">
    <text evidence="11">The sequence shown here is derived from an EMBL/GenBank/DDBJ whole genome shotgun (WGS) entry which is preliminary data.</text>
</comment>
<protein>
    <recommendedName>
        <fullName evidence="9">Transport permease protein</fullName>
    </recommendedName>
</protein>
<reference evidence="11 12" key="1">
    <citation type="submission" date="2016-11" db="EMBL/GenBank/DDBJ databases">
        <title>Actinomyces gypaetusis sp. nov. isolated from the vulture Gypaetus barbatus in Qinghai Tibet Plateau China.</title>
        <authorList>
            <person name="Meng X."/>
        </authorList>
    </citation>
    <scope>NUCLEOTIDE SEQUENCE [LARGE SCALE GENOMIC DNA]</scope>
    <source>
        <strain evidence="11 12">VUL4_2</strain>
    </source>
</reference>
<evidence type="ECO:0000256" key="5">
    <source>
        <dbReference type="ARBA" id="ARBA00022519"/>
    </source>
</evidence>
<gene>
    <name evidence="11" type="ORF">BSR29_00545</name>
</gene>
<keyword evidence="5" id="KW-0997">Cell inner membrane</keyword>
<evidence type="ECO:0000313" key="12">
    <source>
        <dbReference type="Proteomes" id="UP000186785"/>
    </source>
</evidence>
<dbReference type="Proteomes" id="UP000186785">
    <property type="component" value="Unassembled WGS sequence"/>
</dbReference>
<evidence type="ECO:0000256" key="3">
    <source>
        <dbReference type="ARBA" id="ARBA00022448"/>
    </source>
</evidence>
<dbReference type="PROSITE" id="PS51012">
    <property type="entry name" value="ABC_TM2"/>
    <property type="match status" value="1"/>
</dbReference>
<dbReference type="PANTHER" id="PTHR30413:SF8">
    <property type="entry name" value="TRANSPORT PERMEASE PROTEIN"/>
    <property type="match status" value="1"/>
</dbReference>
<dbReference type="GO" id="GO:0015920">
    <property type="term" value="P:lipopolysaccharide transport"/>
    <property type="evidence" value="ECO:0007669"/>
    <property type="project" value="TreeGrafter"/>
</dbReference>
<dbReference type="EMBL" id="MQSV01000001">
    <property type="protein sequence ID" value="OKL49862.1"/>
    <property type="molecule type" value="Genomic_DNA"/>
</dbReference>
<keyword evidence="6 9" id="KW-0812">Transmembrane</keyword>
<evidence type="ECO:0000259" key="10">
    <source>
        <dbReference type="PROSITE" id="PS51012"/>
    </source>
</evidence>
<evidence type="ECO:0000256" key="1">
    <source>
        <dbReference type="ARBA" id="ARBA00004429"/>
    </source>
</evidence>
<dbReference type="GO" id="GO:0140359">
    <property type="term" value="F:ABC-type transporter activity"/>
    <property type="evidence" value="ECO:0007669"/>
    <property type="project" value="InterPro"/>
</dbReference>
<feature type="transmembrane region" description="Helical" evidence="9">
    <location>
        <begin position="163"/>
        <end position="187"/>
    </location>
</feature>
<feature type="transmembrane region" description="Helical" evidence="9">
    <location>
        <begin position="199"/>
        <end position="218"/>
    </location>
</feature>
<keyword evidence="8 9" id="KW-0472">Membrane</keyword>
<evidence type="ECO:0000256" key="2">
    <source>
        <dbReference type="ARBA" id="ARBA00007783"/>
    </source>
</evidence>
<dbReference type="GO" id="GO:0005886">
    <property type="term" value="C:plasma membrane"/>
    <property type="evidence" value="ECO:0007669"/>
    <property type="project" value="UniProtKB-SubCell"/>
</dbReference>
<feature type="transmembrane region" description="Helical" evidence="9">
    <location>
        <begin position="53"/>
        <end position="77"/>
    </location>
</feature>
<feature type="domain" description="ABC transmembrane type-2" evidence="10">
    <location>
        <begin position="50"/>
        <end position="275"/>
    </location>
</feature>
<comment type="caution">
    <text evidence="9">Lacks conserved residue(s) required for the propagation of feature annotation.</text>
</comment>
<proteinExistence type="inferred from homology"/>
<name>A0A1Q5PQW4_9ACTO</name>
<dbReference type="Pfam" id="PF01061">
    <property type="entry name" value="ABC2_membrane"/>
    <property type="match status" value="1"/>
</dbReference>
<keyword evidence="7 9" id="KW-1133">Transmembrane helix</keyword>